<evidence type="ECO:0000313" key="2">
    <source>
        <dbReference type="Proteomes" id="UP001610335"/>
    </source>
</evidence>
<evidence type="ECO:0000313" key="1">
    <source>
        <dbReference type="EMBL" id="KAL2822818.1"/>
    </source>
</evidence>
<keyword evidence="2" id="KW-1185">Reference proteome</keyword>
<accession>A0ABR4I4X8</accession>
<name>A0ABR4I4X8_9EURO</name>
<evidence type="ECO:0008006" key="3">
    <source>
        <dbReference type="Google" id="ProtNLM"/>
    </source>
</evidence>
<dbReference type="Proteomes" id="UP001610335">
    <property type="component" value="Unassembled WGS sequence"/>
</dbReference>
<comment type="caution">
    <text evidence="1">The sequence shown here is derived from an EMBL/GenBank/DDBJ whole genome shotgun (WGS) entry which is preliminary data.</text>
</comment>
<dbReference type="EMBL" id="JBFXLS010000056">
    <property type="protein sequence ID" value="KAL2822818.1"/>
    <property type="molecule type" value="Genomic_DNA"/>
</dbReference>
<organism evidence="1 2">
    <name type="scientific">Aspergillus cavernicola</name>
    <dbReference type="NCBI Taxonomy" id="176166"/>
    <lineage>
        <taxon>Eukaryota</taxon>
        <taxon>Fungi</taxon>
        <taxon>Dikarya</taxon>
        <taxon>Ascomycota</taxon>
        <taxon>Pezizomycotina</taxon>
        <taxon>Eurotiomycetes</taxon>
        <taxon>Eurotiomycetidae</taxon>
        <taxon>Eurotiales</taxon>
        <taxon>Aspergillaceae</taxon>
        <taxon>Aspergillus</taxon>
        <taxon>Aspergillus subgen. Nidulantes</taxon>
    </lineage>
</organism>
<sequence length="370" mass="42965">MDPFGQLPWFALQNILSNLDLPSLHSLHNASPEVMVFLHRNHNLFTYIIDAIIENTARERGLMLHVQHAVRLIIFVWTRQSSHKSAVPVQEPDTDILGSLQLIREQSPYNPSPIWKTISPSTPSAILCQLLSLMTRLRCLTHAYFHSTISKCLQIHVEHLPKKTKYILTRGIVDPSQRPPGIPYTPVDIGPPTWLEEQRLLAGLLCIVLFYELRKTNNQVSSDDNVEGFWTTVFERGGQVEQIATLLHWLDGQASGHAKVYSWLLSGKGSEDYNRCCQRYTSMTDKQWVQAEIDLCSWRSSRGMQSLWRCYSPFRPYGVVFWDGIRMDALGLPEAQYSHYMWFTWSFMLTEEDWEEIRRRQGDPSFDRRR</sequence>
<gene>
    <name evidence="1" type="ORF">BDW59DRAFT_173743</name>
</gene>
<proteinExistence type="predicted"/>
<reference evidence="1 2" key="1">
    <citation type="submission" date="2024-07" db="EMBL/GenBank/DDBJ databases">
        <title>Section-level genome sequencing and comparative genomics of Aspergillus sections Usti and Cavernicolus.</title>
        <authorList>
            <consortium name="Lawrence Berkeley National Laboratory"/>
            <person name="Nybo J.L."/>
            <person name="Vesth T.C."/>
            <person name="Theobald S."/>
            <person name="Frisvad J.C."/>
            <person name="Larsen T.O."/>
            <person name="Kjaerboelling I."/>
            <person name="Rothschild-Mancinelli K."/>
            <person name="Lyhne E.K."/>
            <person name="Kogle M.E."/>
            <person name="Barry K."/>
            <person name="Clum A."/>
            <person name="Na H."/>
            <person name="Ledsgaard L."/>
            <person name="Lin J."/>
            <person name="Lipzen A."/>
            <person name="Kuo A."/>
            <person name="Riley R."/>
            <person name="Mondo S."/>
            <person name="LaButti K."/>
            <person name="Haridas S."/>
            <person name="Pangalinan J."/>
            <person name="Salamov A.A."/>
            <person name="Simmons B.A."/>
            <person name="Magnuson J.K."/>
            <person name="Chen J."/>
            <person name="Drula E."/>
            <person name="Henrissat B."/>
            <person name="Wiebenga A."/>
            <person name="Lubbers R.J."/>
            <person name="Gomes A.C."/>
            <person name="Makela M.R."/>
            <person name="Stajich J."/>
            <person name="Grigoriev I.V."/>
            <person name="Mortensen U.H."/>
            <person name="De vries R.P."/>
            <person name="Baker S.E."/>
            <person name="Andersen M.R."/>
        </authorList>
    </citation>
    <scope>NUCLEOTIDE SEQUENCE [LARGE SCALE GENOMIC DNA]</scope>
    <source>
        <strain evidence="1 2">CBS 600.67</strain>
    </source>
</reference>
<protein>
    <recommendedName>
        <fullName evidence="3">F-box domain-containing protein</fullName>
    </recommendedName>
</protein>